<gene>
    <name evidence="2" type="ORF">BDZ94DRAFT_1237559</name>
</gene>
<accession>A0A9P5Y4P9</accession>
<comment type="caution">
    <text evidence="2">The sequence shown here is derived from an EMBL/GenBank/DDBJ whole genome shotgun (WGS) entry which is preliminary data.</text>
</comment>
<dbReference type="OrthoDB" id="2142759at2759"/>
<proteinExistence type="predicted"/>
<dbReference type="AlphaFoldDB" id="A0A9P5Y4P9"/>
<reference evidence="2" key="1">
    <citation type="submission" date="2020-11" db="EMBL/GenBank/DDBJ databases">
        <authorList>
            <consortium name="DOE Joint Genome Institute"/>
            <person name="Ahrendt S."/>
            <person name="Riley R."/>
            <person name="Andreopoulos W."/>
            <person name="Labutti K."/>
            <person name="Pangilinan J."/>
            <person name="Ruiz-Duenas F.J."/>
            <person name="Barrasa J.M."/>
            <person name="Sanchez-Garcia M."/>
            <person name="Camarero S."/>
            <person name="Miyauchi S."/>
            <person name="Serrano A."/>
            <person name="Linde D."/>
            <person name="Babiker R."/>
            <person name="Drula E."/>
            <person name="Ayuso-Fernandez I."/>
            <person name="Pacheco R."/>
            <person name="Padilla G."/>
            <person name="Ferreira P."/>
            <person name="Barriuso J."/>
            <person name="Kellner H."/>
            <person name="Castanera R."/>
            <person name="Alfaro M."/>
            <person name="Ramirez L."/>
            <person name="Pisabarro A.G."/>
            <person name="Kuo A."/>
            <person name="Tritt A."/>
            <person name="Lipzen A."/>
            <person name="He G."/>
            <person name="Yan M."/>
            <person name="Ng V."/>
            <person name="Cullen D."/>
            <person name="Martin F."/>
            <person name="Rosso M.-N."/>
            <person name="Henrissat B."/>
            <person name="Hibbett D."/>
            <person name="Martinez A.T."/>
            <person name="Grigoriev I.V."/>
        </authorList>
    </citation>
    <scope>NUCLEOTIDE SEQUENCE</scope>
    <source>
        <strain evidence="2">CBS 247.69</strain>
    </source>
</reference>
<sequence>MDYKAVKKSPWNKEKYVNEHERDVHIWCMKSNGVGRLPRLGLVGGCYTHGTLKINMLYEWIAMIIKQQEFDPGSIVLVSGPDPRNTPNKDLKKLFGSYTSMDQGVKRGDGLVEPGHYLLYIKGRILRDSKKIESYEPVIRKMPKKHKKGKDLEKDYSRSDITRRRTLLRDQRCVITGYDFPWGPHVPNDSGFQVAHLLALFPIFQDDYKALVPLTSPIKVFLDKSVDLDKPYNTMLMRADIHAYYDDYQFSVWHDRENELFRIVRFEKYGAPRLDGIKDINLKLENGIQKIDDTIEEVDVGFLLEQTRLCVHQRFSGEGKVNIAHTSLRKKP</sequence>
<evidence type="ECO:0000313" key="2">
    <source>
        <dbReference type="EMBL" id="KAF9461561.1"/>
    </source>
</evidence>
<evidence type="ECO:0000313" key="3">
    <source>
        <dbReference type="Proteomes" id="UP000807353"/>
    </source>
</evidence>
<dbReference type="Proteomes" id="UP000807353">
    <property type="component" value="Unassembled WGS sequence"/>
</dbReference>
<dbReference type="Pfam" id="PF13391">
    <property type="entry name" value="HNH_2"/>
    <property type="match status" value="1"/>
</dbReference>
<keyword evidence="3" id="KW-1185">Reference proteome</keyword>
<feature type="domain" description="HNH nuclease" evidence="1">
    <location>
        <begin position="173"/>
        <end position="252"/>
    </location>
</feature>
<evidence type="ECO:0000259" key="1">
    <source>
        <dbReference type="Pfam" id="PF13391"/>
    </source>
</evidence>
<dbReference type="EMBL" id="MU150282">
    <property type="protein sequence ID" value="KAF9461561.1"/>
    <property type="molecule type" value="Genomic_DNA"/>
</dbReference>
<dbReference type="InterPro" id="IPR003615">
    <property type="entry name" value="HNH_nuc"/>
</dbReference>
<name>A0A9P5Y4P9_9AGAR</name>
<protein>
    <recommendedName>
        <fullName evidence="1">HNH nuclease domain-containing protein</fullName>
    </recommendedName>
</protein>
<organism evidence="2 3">
    <name type="scientific">Collybia nuda</name>
    <dbReference type="NCBI Taxonomy" id="64659"/>
    <lineage>
        <taxon>Eukaryota</taxon>
        <taxon>Fungi</taxon>
        <taxon>Dikarya</taxon>
        <taxon>Basidiomycota</taxon>
        <taxon>Agaricomycotina</taxon>
        <taxon>Agaricomycetes</taxon>
        <taxon>Agaricomycetidae</taxon>
        <taxon>Agaricales</taxon>
        <taxon>Tricholomatineae</taxon>
        <taxon>Clitocybaceae</taxon>
        <taxon>Collybia</taxon>
    </lineage>
</organism>